<feature type="compositionally biased region" description="Basic and acidic residues" evidence="8">
    <location>
        <begin position="181"/>
        <end position="199"/>
    </location>
</feature>
<feature type="compositionally biased region" description="Low complexity" evidence="8">
    <location>
        <begin position="200"/>
        <end position="213"/>
    </location>
</feature>
<dbReference type="InterPro" id="IPR050394">
    <property type="entry name" value="Homeobox_NK-like"/>
</dbReference>
<dbReference type="GO" id="GO:0005634">
    <property type="term" value="C:nucleus"/>
    <property type="evidence" value="ECO:0007669"/>
    <property type="project" value="UniProtKB-SubCell"/>
</dbReference>
<keyword evidence="10" id="KW-1185">Reference proteome</keyword>
<keyword evidence="5 6" id="KW-0539">Nucleus</keyword>
<dbReference type="GO" id="GO:0030154">
    <property type="term" value="P:cell differentiation"/>
    <property type="evidence" value="ECO:0007669"/>
    <property type="project" value="TreeGrafter"/>
</dbReference>
<evidence type="ECO:0000256" key="5">
    <source>
        <dbReference type="ARBA" id="ARBA00023242"/>
    </source>
</evidence>
<dbReference type="Pfam" id="PF00046">
    <property type="entry name" value="Homeodomain"/>
    <property type="match status" value="1"/>
</dbReference>
<evidence type="ECO:0000313" key="10">
    <source>
        <dbReference type="Proteomes" id="UP000887540"/>
    </source>
</evidence>
<dbReference type="GO" id="GO:0000978">
    <property type="term" value="F:RNA polymerase II cis-regulatory region sequence-specific DNA binding"/>
    <property type="evidence" value="ECO:0007669"/>
    <property type="project" value="TreeGrafter"/>
</dbReference>
<dbReference type="PANTHER" id="PTHR24340:SF41">
    <property type="entry name" value="MUSCLE-SPECIFIC HOMEOBOX PROTEIN TINMAN-RELATED"/>
    <property type="match status" value="1"/>
</dbReference>
<dbReference type="CDD" id="cd00086">
    <property type="entry name" value="homeodomain"/>
    <property type="match status" value="1"/>
</dbReference>
<dbReference type="Gene3D" id="1.10.10.60">
    <property type="entry name" value="Homeodomain-like"/>
    <property type="match status" value="1"/>
</dbReference>
<keyword evidence="3 6" id="KW-0238">DNA-binding</keyword>
<protein>
    <submittedName>
        <fullName evidence="11">Homeobox domain-containing protein</fullName>
    </submittedName>
</protein>
<sequence>MTSPPAVSANNSGVSTTLGNPLDPLNGFGWATNPAAAAASLTSGHHQTSMAANAAYLAGHAFSAAGYQPNAADFTGCQWPQWGSADPRFPISRFSTGGMGLNSALDPTSYGLGFASSMSGNSRRKRRVLFSQQQVCELEKMFRQKKYLNAPERESLAQAIGLKPTQVKIWFQNHRYKCKRQEKEKAMQARGEGSHDDSRSPSSSQASSPIQISPTNPSRKSEVIVLKEEMKADRIEVSRTPESIQVQPSVDPLPDIARTNSLYAPYNTGMCPNMYPNAFFPFQPQGYQAAAASHAAAGYYSSFYNTDRKAAF</sequence>
<dbReference type="SMART" id="SM00389">
    <property type="entry name" value="HOX"/>
    <property type="match status" value="1"/>
</dbReference>
<dbReference type="InterPro" id="IPR017970">
    <property type="entry name" value="Homeobox_CS"/>
</dbReference>
<proteinExistence type="predicted"/>
<dbReference type="SUPFAM" id="SSF46689">
    <property type="entry name" value="Homeodomain-like"/>
    <property type="match status" value="1"/>
</dbReference>
<dbReference type="AlphaFoldDB" id="A0A914EL71"/>
<evidence type="ECO:0000313" key="11">
    <source>
        <dbReference type="WBParaSite" id="ACRNAN_scaffold852.g25748.t1"/>
    </source>
</evidence>
<evidence type="ECO:0000256" key="4">
    <source>
        <dbReference type="ARBA" id="ARBA00023155"/>
    </source>
</evidence>
<dbReference type="Proteomes" id="UP000887540">
    <property type="component" value="Unplaced"/>
</dbReference>
<name>A0A914EL71_9BILA</name>
<evidence type="ECO:0000256" key="2">
    <source>
        <dbReference type="ARBA" id="ARBA00022473"/>
    </source>
</evidence>
<comment type="subcellular location">
    <subcellularLocation>
        <location evidence="1 6 7">Nucleus</location>
    </subcellularLocation>
</comment>
<accession>A0A914EL71</accession>
<feature type="DNA-binding region" description="Homeobox" evidence="6">
    <location>
        <begin position="123"/>
        <end position="182"/>
    </location>
</feature>
<keyword evidence="2" id="KW-0217">Developmental protein</keyword>
<keyword evidence="4 6" id="KW-0371">Homeobox</keyword>
<dbReference type="GO" id="GO:0000981">
    <property type="term" value="F:DNA-binding transcription factor activity, RNA polymerase II-specific"/>
    <property type="evidence" value="ECO:0007669"/>
    <property type="project" value="InterPro"/>
</dbReference>
<dbReference type="PROSITE" id="PS50071">
    <property type="entry name" value="HOMEOBOX_2"/>
    <property type="match status" value="1"/>
</dbReference>
<reference evidence="11" key="1">
    <citation type="submission" date="2022-11" db="UniProtKB">
        <authorList>
            <consortium name="WormBaseParasite"/>
        </authorList>
    </citation>
    <scope>IDENTIFICATION</scope>
</reference>
<evidence type="ECO:0000256" key="8">
    <source>
        <dbReference type="SAM" id="MobiDB-lite"/>
    </source>
</evidence>
<dbReference type="PANTHER" id="PTHR24340">
    <property type="entry name" value="HOMEOBOX PROTEIN NKX"/>
    <property type="match status" value="1"/>
</dbReference>
<dbReference type="InterPro" id="IPR000047">
    <property type="entry name" value="HTH_motif"/>
</dbReference>
<dbReference type="PRINTS" id="PR00031">
    <property type="entry name" value="HTHREPRESSR"/>
</dbReference>
<evidence type="ECO:0000256" key="7">
    <source>
        <dbReference type="RuleBase" id="RU000682"/>
    </source>
</evidence>
<evidence type="ECO:0000256" key="1">
    <source>
        <dbReference type="ARBA" id="ARBA00004123"/>
    </source>
</evidence>
<feature type="domain" description="Homeobox" evidence="9">
    <location>
        <begin position="121"/>
        <end position="181"/>
    </location>
</feature>
<feature type="region of interest" description="Disordered" evidence="8">
    <location>
        <begin position="181"/>
        <end position="221"/>
    </location>
</feature>
<evidence type="ECO:0000256" key="6">
    <source>
        <dbReference type="PROSITE-ProRule" id="PRU00108"/>
    </source>
</evidence>
<organism evidence="10 11">
    <name type="scientific">Acrobeloides nanus</name>
    <dbReference type="NCBI Taxonomy" id="290746"/>
    <lineage>
        <taxon>Eukaryota</taxon>
        <taxon>Metazoa</taxon>
        <taxon>Ecdysozoa</taxon>
        <taxon>Nematoda</taxon>
        <taxon>Chromadorea</taxon>
        <taxon>Rhabditida</taxon>
        <taxon>Tylenchina</taxon>
        <taxon>Cephalobomorpha</taxon>
        <taxon>Cephaloboidea</taxon>
        <taxon>Cephalobidae</taxon>
        <taxon>Acrobeloides</taxon>
    </lineage>
</organism>
<dbReference type="InterPro" id="IPR001356">
    <property type="entry name" value="HD"/>
</dbReference>
<dbReference type="InterPro" id="IPR009057">
    <property type="entry name" value="Homeodomain-like_sf"/>
</dbReference>
<evidence type="ECO:0000259" key="9">
    <source>
        <dbReference type="PROSITE" id="PS50071"/>
    </source>
</evidence>
<dbReference type="WBParaSite" id="ACRNAN_scaffold852.g25748.t1">
    <property type="protein sequence ID" value="ACRNAN_scaffold852.g25748.t1"/>
    <property type="gene ID" value="ACRNAN_scaffold852.g25748"/>
</dbReference>
<dbReference type="FunFam" id="1.10.10.60:FF:000678">
    <property type="entry name" value="C. Elegans Homeobox"/>
    <property type="match status" value="1"/>
</dbReference>
<dbReference type="PROSITE" id="PS00027">
    <property type="entry name" value="HOMEOBOX_1"/>
    <property type="match status" value="1"/>
</dbReference>
<evidence type="ECO:0000256" key="3">
    <source>
        <dbReference type="ARBA" id="ARBA00023125"/>
    </source>
</evidence>